<dbReference type="EMBL" id="CCYD01000041">
    <property type="protein sequence ID" value="CEG35295.1"/>
    <property type="molecule type" value="Genomic_DNA"/>
</dbReference>
<evidence type="ECO:0000313" key="2">
    <source>
        <dbReference type="EMBL" id="CEG35295.1"/>
    </source>
</evidence>
<reference evidence="3" key="1">
    <citation type="submission" date="2014-09" db="EMBL/GenBank/DDBJ databases">
        <authorList>
            <person name="Sharma Rahul"/>
            <person name="Thines Marco"/>
        </authorList>
    </citation>
    <scope>NUCLEOTIDE SEQUENCE [LARGE SCALE GENOMIC DNA]</scope>
</reference>
<name>A0A0P1A5C9_PLAHL</name>
<feature type="compositionally biased region" description="Polar residues" evidence="1">
    <location>
        <begin position="9"/>
        <end position="20"/>
    </location>
</feature>
<feature type="region of interest" description="Disordered" evidence="1">
    <location>
        <begin position="1"/>
        <end position="33"/>
    </location>
</feature>
<evidence type="ECO:0000256" key="1">
    <source>
        <dbReference type="SAM" id="MobiDB-lite"/>
    </source>
</evidence>
<sequence>MRGGLEIANAQTSMPGQTRNSKTHHLREGSASMEFVDKASEDYDTTALLSQNKLRQLQPSFAKAQQ</sequence>
<dbReference type="Proteomes" id="UP000054928">
    <property type="component" value="Unassembled WGS sequence"/>
</dbReference>
<accession>A0A0P1A5C9</accession>
<dbReference type="AlphaFoldDB" id="A0A0P1A5C9"/>
<proteinExistence type="predicted"/>
<keyword evidence="3" id="KW-1185">Reference proteome</keyword>
<protein>
    <submittedName>
        <fullName evidence="2">Uncharacterized protein</fullName>
    </submittedName>
</protein>
<dbReference type="GeneID" id="59053063"/>
<dbReference type="RefSeq" id="XP_036262969.1">
    <property type="nucleotide sequence ID" value="XM_036407332.1"/>
</dbReference>
<evidence type="ECO:0000313" key="3">
    <source>
        <dbReference type="Proteomes" id="UP000054928"/>
    </source>
</evidence>
<organism evidence="2 3">
    <name type="scientific">Plasmopara halstedii</name>
    <name type="common">Downy mildew of sunflower</name>
    <dbReference type="NCBI Taxonomy" id="4781"/>
    <lineage>
        <taxon>Eukaryota</taxon>
        <taxon>Sar</taxon>
        <taxon>Stramenopiles</taxon>
        <taxon>Oomycota</taxon>
        <taxon>Peronosporomycetes</taxon>
        <taxon>Peronosporales</taxon>
        <taxon>Peronosporaceae</taxon>
        <taxon>Plasmopara</taxon>
    </lineage>
</organism>